<keyword evidence="3" id="KW-1185">Reference proteome</keyword>
<name>A0A7S8IFE0_9CHLR</name>
<evidence type="ECO:0000256" key="1">
    <source>
        <dbReference type="SAM" id="Phobius"/>
    </source>
</evidence>
<sequence>MTQQLPKSKLRPRARMELTPVGCGLSVFTLIAGLLIGVLGAFILVPTVLNLDATRTALAVDAQHLRETSAALEGGAQAQQAGATQQAIAATEQAIYVEGTRAQLGATATSAAMNIANTMTVDAANSTREVENFFIFATATRDAMNYIATLNQQYYDATLSAFSTPTP</sequence>
<dbReference type="AlphaFoldDB" id="A0A7S8IFE0"/>
<reference evidence="2 3" key="1">
    <citation type="submission" date="2020-02" db="EMBL/GenBank/DDBJ databases">
        <authorList>
            <person name="Zheng R.K."/>
            <person name="Sun C.M."/>
        </authorList>
    </citation>
    <scope>NUCLEOTIDE SEQUENCE [LARGE SCALE GENOMIC DNA]</scope>
    <source>
        <strain evidence="3">rifampicinis</strain>
    </source>
</reference>
<keyword evidence="1" id="KW-0472">Membrane</keyword>
<keyword evidence="1" id="KW-0812">Transmembrane</keyword>
<proteinExistence type="predicted"/>
<organism evidence="2 3">
    <name type="scientific">Phototrophicus methaneseepsis</name>
    <dbReference type="NCBI Taxonomy" id="2710758"/>
    <lineage>
        <taxon>Bacteria</taxon>
        <taxon>Bacillati</taxon>
        <taxon>Chloroflexota</taxon>
        <taxon>Candidatus Thermofontia</taxon>
        <taxon>Phototrophicales</taxon>
        <taxon>Phototrophicaceae</taxon>
        <taxon>Phototrophicus</taxon>
    </lineage>
</organism>
<feature type="transmembrane region" description="Helical" evidence="1">
    <location>
        <begin position="21"/>
        <end position="45"/>
    </location>
</feature>
<accession>A0A7S8IFE0</accession>
<evidence type="ECO:0000313" key="2">
    <source>
        <dbReference type="EMBL" id="QPC83487.1"/>
    </source>
</evidence>
<dbReference type="RefSeq" id="WP_195171554.1">
    <property type="nucleotide sequence ID" value="NZ_CP062983.1"/>
</dbReference>
<dbReference type="Proteomes" id="UP000594468">
    <property type="component" value="Chromosome"/>
</dbReference>
<evidence type="ECO:0000313" key="3">
    <source>
        <dbReference type="Proteomes" id="UP000594468"/>
    </source>
</evidence>
<gene>
    <name evidence="2" type="ORF">G4Y79_03640</name>
</gene>
<dbReference type="EMBL" id="CP062983">
    <property type="protein sequence ID" value="QPC83487.1"/>
    <property type="molecule type" value="Genomic_DNA"/>
</dbReference>
<dbReference type="KEGG" id="pmet:G4Y79_03640"/>
<protein>
    <submittedName>
        <fullName evidence="2">Uncharacterized protein</fullName>
    </submittedName>
</protein>
<keyword evidence="1" id="KW-1133">Transmembrane helix</keyword>